<proteinExistence type="predicted"/>
<sequence length="183" mass="20857">MATAPTRVIYSCCYDDSEQCSYACIQNDSDFQMLQSDLNVHVLYIVDSGFESESENSDGIEQYVQRKHSAYVSSAKDLYGAAIFDVLDLCSATTETMKTVVSWKIPQFTSLIMFFEPPEKNSHTGDVYRRMEVVYGDRALSSRFNNLKIRIKASIPAIDLYQQYNYAPRPDKKPAEDVHQSEI</sequence>
<reference evidence="1 2" key="1">
    <citation type="submission" date="2012-05" db="EMBL/GenBank/DDBJ databases">
        <title>Recombination and specialization in a pathogen metapopulation.</title>
        <authorList>
            <person name="Gardiner A."/>
            <person name="Kemen E."/>
            <person name="Schultz-Larsen T."/>
            <person name="MacLean D."/>
            <person name="Van Oosterhout C."/>
            <person name="Jones J.D.G."/>
        </authorList>
    </citation>
    <scope>NUCLEOTIDE SEQUENCE [LARGE SCALE GENOMIC DNA]</scope>
    <source>
        <strain evidence="1 2">Ac Nc2</strain>
    </source>
</reference>
<dbReference type="Proteomes" id="UP000053237">
    <property type="component" value="Unassembled WGS sequence"/>
</dbReference>
<name>A0A024FUJ1_9STRA</name>
<dbReference type="InParanoid" id="A0A024FUJ1"/>
<comment type="caution">
    <text evidence="1">The sequence shown here is derived from an EMBL/GenBank/DDBJ whole genome shotgun (WGS) entry which is preliminary data.</text>
</comment>
<dbReference type="AlphaFoldDB" id="A0A024FUJ1"/>
<evidence type="ECO:0000313" key="1">
    <source>
        <dbReference type="EMBL" id="CCI10567.1"/>
    </source>
</evidence>
<protein>
    <submittedName>
        <fullName evidence="1">Uncharacterized protein</fullName>
    </submittedName>
</protein>
<organism evidence="1 2">
    <name type="scientific">Albugo candida</name>
    <dbReference type="NCBI Taxonomy" id="65357"/>
    <lineage>
        <taxon>Eukaryota</taxon>
        <taxon>Sar</taxon>
        <taxon>Stramenopiles</taxon>
        <taxon>Oomycota</taxon>
        <taxon>Peronosporomycetes</taxon>
        <taxon>Albuginales</taxon>
        <taxon>Albuginaceae</taxon>
        <taxon>Albugo</taxon>
    </lineage>
</organism>
<keyword evidence="2" id="KW-1185">Reference proteome</keyword>
<evidence type="ECO:0000313" key="2">
    <source>
        <dbReference type="Proteomes" id="UP000053237"/>
    </source>
</evidence>
<dbReference type="EMBL" id="CAIX01000300">
    <property type="protein sequence ID" value="CCI10567.1"/>
    <property type="molecule type" value="Genomic_DNA"/>
</dbReference>
<gene>
    <name evidence="1" type="ORF">BN9_107900</name>
</gene>
<accession>A0A024FUJ1</accession>